<dbReference type="Proteomes" id="UP000236723">
    <property type="component" value="Unassembled WGS sequence"/>
</dbReference>
<dbReference type="SUPFAM" id="SSF51182">
    <property type="entry name" value="RmlC-like cupins"/>
    <property type="match status" value="1"/>
</dbReference>
<accession>A0A1H6D666</accession>
<evidence type="ECO:0000259" key="1">
    <source>
        <dbReference type="Pfam" id="PF07883"/>
    </source>
</evidence>
<feature type="domain" description="Cupin type-2" evidence="1">
    <location>
        <begin position="35"/>
        <end position="94"/>
    </location>
</feature>
<evidence type="ECO:0000313" key="3">
    <source>
        <dbReference type="Proteomes" id="UP000236723"/>
    </source>
</evidence>
<dbReference type="AlphaFoldDB" id="A0A1H6D666"/>
<keyword evidence="3" id="KW-1185">Reference proteome</keyword>
<proteinExistence type="predicted"/>
<dbReference type="Gene3D" id="2.60.120.10">
    <property type="entry name" value="Jelly Rolls"/>
    <property type="match status" value="1"/>
</dbReference>
<reference evidence="3" key="1">
    <citation type="submission" date="2016-10" db="EMBL/GenBank/DDBJ databases">
        <authorList>
            <person name="Varghese N."/>
            <person name="Submissions S."/>
        </authorList>
    </citation>
    <scope>NUCLEOTIDE SEQUENCE [LARGE SCALE GENOMIC DNA]</scope>
    <source>
        <strain evidence="3">DSM 43163</strain>
    </source>
</reference>
<dbReference type="Pfam" id="PF07883">
    <property type="entry name" value="Cupin_2"/>
    <property type="match status" value="1"/>
</dbReference>
<dbReference type="EMBL" id="FNVO01000013">
    <property type="protein sequence ID" value="SEG80468.1"/>
    <property type="molecule type" value="Genomic_DNA"/>
</dbReference>
<dbReference type="InterPro" id="IPR011051">
    <property type="entry name" value="RmlC_Cupin_sf"/>
</dbReference>
<organism evidence="2 3">
    <name type="scientific">Thermomonospora echinospora</name>
    <dbReference type="NCBI Taxonomy" id="1992"/>
    <lineage>
        <taxon>Bacteria</taxon>
        <taxon>Bacillati</taxon>
        <taxon>Actinomycetota</taxon>
        <taxon>Actinomycetes</taxon>
        <taxon>Streptosporangiales</taxon>
        <taxon>Thermomonosporaceae</taxon>
        <taxon>Thermomonospora</taxon>
    </lineage>
</organism>
<protein>
    <submittedName>
        <fullName evidence="2">Cupin domain-containing protein</fullName>
    </submittedName>
</protein>
<gene>
    <name evidence="2" type="ORF">SAMN04489712_11387</name>
</gene>
<name>A0A1H6D666_9ACTN</name>
<evidence type="ECO:0000313" key="2">
    <source>
        <dbReference type="EMBL" id="SEG80468.1"/>
    </source>
</evidence>
<dbReference type="InterPro" id="IPR014710">
    <property type="entry name" value="RmlC-like_jellyroll"/>
</dbReference>
<dbReference type="InterPro" id="IPR013096">
    <property type="entry name" value="Cupin_2"/>
</dbReference>
<sequence length="112" mass="11739">MIGMEIIPVDRCAGPDGGAHYVEHLRVEALSVGTYSIPAGGTDPQRPHTEDEVYVVIGGRGAFTGGDRTVPVGPGTVLYVPKHEEHRFHDVTEDLVICVMFAPAEGSAAGGA</sequence>